<dbReference type="EMBL" id="CP119317">
    <property type="protein sequence ID" value="WEK53727.1"/>
    <property type="molecule type" value="Genomic_DNA"/>
</dbReference>
<dbReference type="InterPro" id="IPR011701">
    <property type="entry name" value="MFS"/>
</dbReference>
<comment type="subcellular location">
    <subcellularLocation>
        <location evidence="1">Cell membrane</location>
        <topology evidence="1">Multi-pass membrane protein</topology>
    </subcellularLocation>
</comment>
<dbReference type="GO" id="GO:0022857">
    <property type="term" value="F:transmembrane transporter activity"/>
    <property type="evidence" value="ECO:0007669"/>
    <property type="project" value="InterPro"/>
</dbReference>
<keyword evidence="5 7" id="KW-1133">Transmembrane helix</keyword>
<feature type="transmembrane region" description="Helical" evidence="7">
    <location>
        <begin position="9"/>
        <end position="29"/>
    </location>
</feature>
<dbReference type="Gene3D" id="1.20.1720.10">
    <property type="entry name" value="Multidrug resistance protein D"/>
    <property type="match status" value="1"/>
</dbReference>
<evidence type="ECO:0000256" key="6">
    <source>
        <dbReference type="ARBA" id="ARBA00023136"/>
    </source>
</evidence>
<evidence type="ECO:0000256" key="4">
    <source>
        <dbReference type="ARBA" id="ARBA00022692"/>
    </source>
</evidence>
<sequence length="502" mass="52578">MSNLGNRKWWVLVAIACSMLAVSLDMTVLNVALPTLATELNASTSELQWFANAYNLVLAALLLPAGMLGDRYGRKKLMLLALVLFGVASLGCAYSSSTEMLISMRALLGLGSAFLIPLSMSVLPALFSGDERTKAMTIWATANMLGIPLGPILGGWLLKHYSWGSVFLINVPVVIIALLAVGLLMPESRSNQRPSIDLIGIVTSSLGLVCITYGVIRAGDYGWSDSLSILSLIGGLVALAVFIIGQRRAAHSLIDLSLFSYKSFTWGSLLATCITFALFGMLFTLPLFFQAVGGSDSFDTGLRLLPLIVGLIIGAKLADRLIAAIGTKFNVAFGFAIMAIGLLVGSATSIHSSYGFVALWITLTGMGLGLTLPATMGSAISVLSAERAGVGSALIMALRQVGGVIGVALLGSALNYNYRNGLDLASVPDTVADTVSQGVTAGIAVAHNLNSKELLVSVQNAFIHGMGSMLWICGGIAIVSIVLTLIFLPKQLGVSQSESITV</sequence>
<feature type="transmembrane region" description="Helical" evidence="7">
    <location>
        <begin position="163"/>
        <end position="184"/>
    </location>
</feature>
<dbReference type="SUPFAM" id="SSF103473">
    <property type="entry name" value="MFS general substrate transporter"/>
    <property type="match status" value="1"/>
</dbReference>
<keyword evidence="4 7" id="KW-0812">Transmembrane</keyword>
<dbReference type="InterPro" id="IPR036259">
    <property type="entry name" value="MFS_trans_sf"/>
</dbReference>
<protein>
    <submittedName>
        <fullName evidence="9">DHA2 family efflux MFS transporter permease subunit</fullName>
    </submittedName>
</protein>
<gene>
    <name evidence="9" type="ORF">P0Y55_14245</name>
</gene>
<evidence type="ECO:0000313" key="9">
    <source>
        <dbReference type="EMBL" id="WEK53727.1"/>
    </source>
</evidence>
<dbReference type="CDD" id="cd17321">
    <property type="entry name" value="MFS_MMR_MDR_like"/>
    <property type="match status" value="1"/>
</dbReference>
<dbReference type="Gene3D" id="1.20.1250.20">
    <property type="entry name" value="MFS general substrate transporter like domains"/>
    <property type="match status" value="1"/>
</dbReference>
<accession>A0AA95EXF1</accession>
<evidence type="ECO:0000256" key="2">
    <source>
        <dbReference type="ARBA" id="ARBA00022448"/>
    </source>
</evidence>
<proteinExistence type="predicted"/>
<feature type="transmembrane region" description="Helical" evidence="7">
    <location>
        <begin position="49"/>
        <end position="68"/>
    </location>
</feature>
<dbReference type="Pfam" id="PF07690">
    <property type="entry name" value="MFS_1"/>
    <property type="match status" value="1"/>
</dbReference>
<keyword evidence="6 7" id="KW-0472">Membrane</keyword>
<reference evidence="9" key="1">
    <citation type="submission" date="2023-03" db="EMBL/GenBank/DDBJ databases">
        <title>Andean soil-derived lignocellulolytic bacterial consortium as a source of novel taxa and putative plastic-active enzymes.</title>
        <authorList>
            <person name="Diaz-Garcia L."/>
            <person name="Chuvochina M."/>
            <person name="Feuerriegel G."/>
            <person name="Bunk B."/>
            <person name="Sproer C."/>
            <person name="Streit W.R."/>
            <person name="Rodriguez L.M."/>
            <person name="Overmann J."/>
            <person name="Jimenez D.J."/>
        </authorList>
    </citation>
    <scope>NUCLEOTIDE SEQUENCE</scope>
    <source>
        <strain evidence="9">MAG 2441</strain>
    </source>
</reference>
<feature type="transmembrane region" description="Helical" evidence="7">
    <location>
        <begin position="228"/>
        <end position="245"/>
    </location>
</feature>
<dbReference type="InterPro" id="IPR004638">
    <property type="entry name" value="EmrB-like"/>
</dbReference>
<keyword evidence="2" id="KW-0813">Transport</keyword>
<feature type="transmembrane region" description="Helical" evidence="7">
    <location>
        <begin position="301"/>
        <end position="318"/>
    </location>
</feature>
<feature type="transmembrane region" description="Helical" evidence="7">
    <location>
        <begin position="138"/>
        <end position="157"/>
    </location>
</feature>
<feature type="transmembrane region" description="Helical" evidence="7">
    <location>
        <begin position="330"/>
        <end position="351"/>
    </location>
</feature>
<evidence type="ECO:0000259" key="8">
    <source>
        <dbReference type="PROSITE" id="PS50850"/>
    </source>
</evidence>
<dbReference type="PROSITE" id="PS50850">
    <property type="entry name" value="MFS"/>
    <property type="match status" value="1"/>
</dbReference>
<evidence type="ECO:0000256" key="1">
    <source>
        <dbReference type="ARBA" id="ARBA00004651"/>
    </source>
</evidence>
<feature type="transmembrane region" description="Helical" evidence="7">
    <location>
        <begin position="266"/>
        <end position="289"/>
    </location>
</feature>
<evidence type="ECO:0000313" key="10">
    <source>
        <dbReference type="Proteomes" id="UP001178662"/>
    </source>
</evidence>
<feature type="transmembrane region" description="Helical" evidence="7">
    <location>
        <begin position="397"/>
        <end position="418"/>
    </location>
</feature>
<evidence type="ECO:0000256" key="7">
    <source>
        <dbReference type="SAM" id="Phobius"/>
    </source>
</evidence>
<keyword evidence="10" id="KW-1185">Reference proteome</keyword>
<organism evidence="9 10">
    <name type="scientific">Candidatus Cohnella colombiensis</name>
    <dbReference type="NCBI Taxonomy" id="3121368"/>
    <lineage>
        <taxon>Bacteria</taxon>
        <taxon>Bacillati</taxon>
        <taxon>Bacillota</taxon>
        <taxon>Bacilli</taxon>
        <taxon>Bacillales</taxon>
        <taxon>Paenibacillaceae</taxon>
        <taxon>Cohnella</taxon>
    </lineage>
</organism>
<dbReference type="NCBIfam" id="TIGR00711">
    <property type="entry name" value="efflux_EmrB"/>
    <property type="match status" value="1"/>
</dbReference>
<feature type="transmembrane region" description="Helical" evidence="7">
    <location>
        <begin position="102"/>
        <end position="126"/>
    </location>
</feature>
<feature type="transmembrane region" description="Helical" evidence="7">
    <location>
        <begin position="357"/>
        <end position="385"/>
    </location>
</feature>
<feature type="domain" description="Major facilitator superfamily (MFS) profile" evidence="8">
    <location>
        <begin position="11"/>
        <end position="492"/>
    </location>
</feature>
<dbReference type="GO" id="GO:0005886">
    <property type="term" value="C:plasma membrane"/>
    <property type="evidence" value="ECO:0007669"/>
    <property type="project" value="UniProtKB-SubCell"/>
</dbReference>
<dbReference type="PANTHER" id="PTHR42718">
    <property type="entry name" value="MAJOR FACILITATOR SUPERFAMILY MULTIDRUG TRANSPORTER MFSC"/>
    <property type="match status" value="1"/>
</dbReference>
<dbReference type="Proteomes" id="UP001178662">
    <property type="component" value="Chromosome"/>
</dbReference>
<keyword evidence="3" id="KW-1003">Cell membrane</keyword>
<feature type="transmembrane region" description="Helical" evidence="7">
    <location>
        <begin position="469"/>
        <end position="488"/>
    </location>
</feature>
<name>A0AA95EXF1_9BACL</name>
<feature type="transmembrane region" description="Helical" evidence="7">
    <location>
        <begin position="196"/>
        <end position="216"/>
    </location>
</feature>
<dbReference type="PANTHER" id="PTHR42718:SF42">
    <property type="entry name" value="EXPORT PROTEIN"/>
    <property type="match status" value="1"/>
</dbReference>
<feature type="transmembrane region" description="Helical" evidence="7">
    <location>
        <begin position="77"/>
        <end position="96"/>
    </location>
</feature>
<evidence type="ECO:0000256" key="5">
    <source>
        <dbReference type="ARBA" id="ARBA00022989"/>
    </source>
</evidence>
<dbReference type="AlphaFoldDB" id="A0AA95EXF1"/>
<evidence type="ECO:0000256" key="3">
    <source>
        <dbReference type="ARBA" id="ARBA00022475"/>
    </source>
</evidence>
<dbReference type="InterPro" id="IPR020846">
    <property type="entry name" value="MFS_dom"/>
</dbReference>